<evidence type="ECO:0000313" key="1">
    <source>
        <dbReference type="EMBL" id="KAK5780762.1"/>
    </source>
</evidence>
<reference evidence="2" key="1">
    <citation type="submission" date="2023-07" db="EMBL/GenBank/DDBJ databases">
        <title>A draft genome of Kazachstania heterogenica Y-27499.</title>
        <authorList>
            <person name="Donic C."/>
            <person name="Kralova J.S."/>
            <person name="Fidel L."/>
            <person name="Ben-Dor S."/>
            <person name="Jung S."/>
        </authorList>
    </citation>
    <scope>NUCLEOTIDE SEQUENCE [LARGE SCALE GENOMIC DNA]</scope>
    <source>
        <strain evidence="2">Y27499</strain>
    </source>
</reference>
<accession>A0AAN7WPQ9</accession>
<evidence type="ECO:0000313" key="2">
    <source>
        <dbReference type="Proteomes" id="UP001306508"/>
    </source>
</evidence>
<sequence>MKIVIVEALDQNTFVHNFDLKNDTLQDIRQWLQSSIKQKLPFSQYKFVQRYPPYHRYNMLEDELVKLDLLNIKFNNESLILVRENNYDSNNSQYNKWRYIVSFLPIKIYLLVRIVWDYIKCIDREKMDYILVDSNSIDSFSSISHNSNNKLMEL</sequence>
<name>A0AAN7WPQ9_9SACH</name>
<dbReference type="AlphaFoldDB" id="A0AAN7WPQ9"/>
<organism evidence="1 2">
    <name type="scientific">Arxiozyma heterogenica</name>
    <dbReference type="NCBI Taxonomy" id="278026"/>
    <lineage>
        <taxon>Eukaryota</taxon>
        <taxon>Fungi</taxon>
        <taxon>Dikarya</taxon>
        <taxon>Ascomycota</taxon>
        <taxon>Saccharomycotina</taxon>
        <taxon>Saccharomycetes</taxon>
        <taxon>Saccharomycetales</taxon>
        <taxon>Saccharomycetaceae</taxon>
        <taxon>Arxiozyma</taxon>
    </lineage>
</organism>
<proteinExistence type="predicted"/>
<dbReference type="Proteomes" id="UP001306508">
    <property type="component" value="Unassembled WGS sequence"/>
</dbReference>
<protein>
    <submittedName>
        <fullName evidence="1">Uncharacterized protein</fullName>
    </submittedName>
</protein>
<keyword evidence="2" id="KW-1185">Reference proteome</keyword>
<dbReference type="EMBL" id="JAWIZZ010000040">
    <property type="protein sequence ID" value="KAK5780762.1"/>
    <property type="molecule type" value="Genomic_DNA"/>
</dbReference>
<gene>
    <name evidence="1" type="ORF">RI543_001884</name>
</gene>
<comment type="caution">
    <text evidence="1">The sequence shown here is derived from an EMBL/GenBank/DDBJ whole genome shotgun (WGS) entry which is preliminary data.</text>
</comment>